<evidence type="ECO:0000313" key="2">
    <source>
        <dbReference type="EMBL" id="KAI0529263.1"/>
    </source>
</evidence>
<protein>
    <submittedName>
        <fullName evidence="2">Uncharacterized protein</fullName>
    </submittedName>
</protein>
<keyword evidence="3" id="KW-1185">Reference proteome</keyword>
<evidence type="ECO:0000313" key="3">
    <source>
        <dbReference type="Proteomes" id="UP000829196"/>
    </source>
</evidence>
<name>A0A8T3C665_DENNO</name>
<dbReference type="Proteomes" id="UP000829196">
    <property type="component" value="Unassembled WGS sequence"/>
</dbReference>
<dbReference type="EMBL" id="JAGYWB010000002">
    <property type="protein sequence ID" value="KAI0529263.1"/>
    <property type="molecule type" value="Genomic_DNA"/>
</dbReference>
<accession>A0A8T3C665</accession>
<comment type="caution">
    <text evidence="2">The sequence shown here is derived from an EMBL/GenBank/DDBJ whole genome shotgun (WGS) entry which is preliminary data.</text>
</comment>
<proteinExistence type="predicted"/>
<feature type="region of interest" description="Disordered" evidence="1">
    <location>
        <begin position="1"/>
        <end position="21"/>
    </location>
</feature>
<sequence length="184" mass="20933">MVNRVKSSRPINTNTNNMVETGTVEGNSNLVIDGEIDKEEYEYGPWMLVKYGKKKFKNYVYRKPVSQVEGRINFVPVKDSDKREEVSKIYKQIEAQKTEQQHLSWNKKDNLDVDNNKAPVVLEISKPVILNVGSCFNALLDLEEEREIVQSNNDVIIGEEVNKCNGTNAIANAAGREDIEFPIQ</sequence>
<organism evidence="2 3">
    <name type="scientific">Dendrobium nobile</name>
    <name type="common">Orchid</name>
    <dbReference type="NCBI Taxonomy" id="94219"/>
    <lineage>
        <taxon>Eukaryota</taxon>
        <taxon>Viridiplantae</taxon>
        <taxon>Streptophyta</taxon>
        <taxon>Embryophyta</taxon>
        <taxon>Tracheophyta</taxon>
        <taxon>Spermatophyta</taxon>
        <taxon>Magnoliopsida</taxon>
        <taxon>Liliopsida</taxon>
        <taxon>Asparagales</taxon>
        <taxon>Orchidaceae</taxon>
        <taxon>Epidendroideae</taxon>
        <taxon>Malaxideae</taxon>
        <taxon>Dendrobiinae</taxon>
        <taxon>Dendrobium</taxon>
    </lineage>
</organism>
<reference evidence="2" key="1">
    <citation type="journal article" date="2022" name="Front. Genet.">
        <title>Chromosome-Scale Assembly of the Dendrobium nobile Genome Provides Insights Into the Molecular Mechanism of the Biosynthesis of the Medicinal Active Ingredient of Dendrobium.</title>
        <authorList>
            <person name="Xu Q."/>
            <person name="Niu S.-C."/>
            <person name="Li K.-L."/>
            <person name="Zheng P.-J."/>
            <person name="Zhang X.-J."/>
            <person name="Jia Y."/>
            <person name="Liu Y."/>
            <person name="Niu Y.-X."/>
            <person name="Yu L.-H."/>
            <person name="Chen D.-F."/>
            <person name="Zhang G.-Q."/>
        </authorList>
    </citation>
    <scope>NUCLEOTIDE SEQUENCE</scope>
    <source>
        <tissue evidence="2">Leaf</tissue>
    </source>
</reference>
<dbReference type="AlphaFoldDB" id="A0A8T3C665"/>
<feature type="compositionally biased region" description="Polar residues" evidence="1">
    <location>
        <begin position="9"/>
        <end position="21"/>
    </location>
</feature>
<evidence type="ECO:0000256" key="1">
    <source>
        <dbReference type="SAM" id="MobiDB-lite"/>
    </source>
</evidence>
<gene>
    <name evidence="2" type="ORF">KFK09_001810</name>
</gene>